<reference evidence="2" key="1">
    <citation type="journal article" date="2024" name="Front. Bioeng. Biotechnol.">
        <title>Genome-scale model development and genomic sequencing of the oleaginous clade Lipomyces.</title>
        <authorList>
            <person name="Czajka J.J."/>
            <person name="Han Y."/>
            <person name="Kim J."/>
            <person name="Mondo S.J."/>
            <person name="Hofstad B.A."/>
            <person name="Robles A."/>
            <person name="Haridas S."/>
            <person name="Riley R."/>
            <person name="LaButti K."/>
            <person name="Pangilinan J."/>
            <person name="Andreopoulos W."/>
            <person name="Lipzen A."/>
            <person name="Yan J."/>
            <person name="Wang M."/>
            <person name="Ng V."/>
            <person name="Grigoriev I.V."/>
            <person name="Spatafora J.W."/>
            <person name="Magnuson J.K."/>
            <person name="Baker S.E."/>
            <person name="Pomraning K.R."/>
        </authorList>
    </citation>
    <scope>NUCLEOTIDE SEQUENCE [LARGE SCALE GENOMIC DNA]</scope>
    <source>
        <strain evidence="2">CBS 7786</strain>
    </source>
</reference>
<name>A0ACC3STT7_LIPKO</name>
<evidence type="ECO:0000313" key="2">
    <source>
        <dbReference type="Proteomes" id="UP001433508"/>
    </source>
</evidence>
<gene>
    <name evidence="1" type="ORF">V1525DRAFT_19685</name>
</gene>
<evidence type="ECO:0000313" key="1">
    <source>
        <dbReference type="EMBL" id="KAK9235046.1"/>
    </source>
</evidence>
<dbReference type="EMBL" id="MU971434">
    <property type="protein sequence ID" value="KAK9235046.1"/>
    <property type="molecule type" value="Genomic_DNA"/>
</dbReference>
<sequence length="212" mass="23844">MAPSIISATIQSAVLKAASSFCAQLLSQCKRDSGTMTIDIQRIVLFAIFGIVSAPLISWWQQVLEELFPTYASTDEATKTVRGSEPNEKTTQQWTISTSNATKWANISNWGSSRKIKWYNVAIKLVLDQTIGQIVVNTTFVIIMRYQQWESATLLLRDIQSSVWTIVRASWKLWPWVALVNFLFVPPSSRVVLVSIIGFGWNIFLSFLSSGM</sequence>
<protein>
    <submittedName>
        <fullName evidence="1">Uncharacterized protein</fullName>
    </submittedName>
</protein>
<accession>A0ACC3STT7</accession>
<organism evidence="1 2">
    <name type="scientific">Lipomyces kononenkoae</name>
    <name type="common">Yeast</name>
    <dbReference type="NCBI Taxonomy" id="34357"/>
    <lineage>
        <taxon>Eukaryota</taxon>
        <taxon>Fungi</taxon>
        <taxon>Dikarya</taxon>
        <taxon>Ascomycota</taxon>
        <taxon>Saccharomycotina</taxon>
        <taxon>Lipomycetes</taxon>
        <taxon>Lipomycetales</taxon>
        <taxon>Lipomycetaceae</taxon>
        <taxon>Lipomyces</taxon>
    </lineage>
</organism>
<keyword evidence="2" id="KW-1185">Reference proteome</keyword>
<comment type="caution">
    <text evidence="1">The sequence shown here is derived from an EMBL/GenBank/DDBJ whole genome shotgun (WGS) entry which is preliminary data.</text>
</comment>
<dbReference type="Proteomes" id="UP001433508">
    <property type="component" value="Unassembled WGS sequence"/>
</dbReference>
<proteinExistence type="predicted"/>